<dbReference type="AlphaFoldDB" id="A0A0F9R4W2"/>
<proteinExistence type="predicted"/>
<accession>A0A0F9R4W2</accession>
<name>A0A0F9R4W2_9ZZZZ</name>
<gene>
    <name evidence="1" type="ORF">LCGC14_0694090</name>
</gene>
<comment type="caution">
    <text evidence="1">The sequence shown here is derived from an EMBL/GenBank/DDBJ whole genome shotgun (WGS) entry which is preliminary data.</text>
</comment>
<organism evidence="1">
    <name type="scientific">marine sediment metagenome</name>
    <dbReference type="NCBI Taxonomy" id="412755"/>
    <lineage>
        <taxon>unclassified sequences</taxon>
        <taxon>metagenomes</taxon>
        <taxon>ecological metagenomes</taxon>
    </lineage>
</organism>
<protein>
    <submittedName>
        <fullName evidence="1">Uncharacterized protein</fullName>
    </submittedName>
</protein>
<sequence>MFEYNLDGWFGRTRICKYCETPTQFDKKIGRYCPKGCFKGNHLNKFISYINRLLRRYKEVSSHSSTH</sequence>
<dbReference type="EMBL" id="LAZR01001457">
    <property type="protein sequence ID" value="KKN44307.1"/>
    <property type="molecule type" value="Genomic_DNA"/>
</dbReference>
<evidence type="ECO:0000313" key="1">
    <source>
        <dbReference type="EMBL" id="KKN44307.1"/>
    </source>
</evidence>
<reference evidence="1" key="1">
    <citation type="journal article" date="2015" name="Nature">
        <title>Complex archaea that bridge the gap between prokaryotes and eukaryotes.</title>
        <authorList>
            <person name="Spang A."/>
            <person name="Saw J.H."/>
            <person name="Jorgensen S.L."/>
            <person name="Zaremba-Niedzwiedzka K."/>
            <person name="Martijn J."/>
            <person name="Lind A.E."/>
            <person name="van Eijk R."/>
            <person name="Schleper C."/>
            <person name="Guy L."/>
            <person name="Ettema T.J."/>
        </authorList>
    </citation>
    <scope>NUCLEOTIDE SEQUENCE</scope>
</reference>